<feature type="transmembrane region" description="Helical" evidence="1">
    <location>
        <begin position="36"/>
        <end position="56"/>
    </location>
</feature>
<evidence type="ECO:0000313" key="2">
    <source>
        <dbReference type="EMBL" id="MDP9904689.1"/>
    </source>
</evidence>
<dbReference type="EMBL" id="JAUSRG010000003">
    <property type="protein sequence ID" value="MDP9904689.1"/>
    <property type="molecule type" value="Genomic_DNA"/>
</dbReference>
<dbReference type="RefSeq" id="WP_306960537.1">
    <property type="nucleotide sequence ID" value="NZ_JAUSRG010000003.1"/>
</dbReference>
<keyword evidence="4" id="KW-1185">Reference proteome</keyword>
<proteinExistence type="predicted"/>
<dbReference type="EMBL" id="JAUSTF010000004">
    <property type="protein sequence ID" value="MDQ0180882.1"/>
    <property type="molecule type" value="Genomic_DNA"/>
</dbReference>
<keyword evidence="1" id="KW-0472">Membrane</keyword>
<evidence type="ECO:0000313" key="3">
    <source>
        <dbReference type="EMBL" id="MDQ0180882.1"/>
    </source>
</evidence>
<evidence type="ECO:0008006" key="6">
    <source>
        <dbReference type="Google" id="ProtNLM"/>
    </source>
</evidence>
<feature type="transmembrane region" description="Helical" evidence="1">
    <location>
        <begin position="62"/>
        <end position="85"/>
    </location>
</feature>
<evidence type="ECO:0000256" key="1">
    <source>
        <dbReference type="SAM" id="Phobius"/>
    </source>
</evidence>
<feature type="transmembrane region" description="Helical" evidence="1">
    <location>
        <begin position="143"/>
        <end position="162"/>
    </location>
</feature>
<protein>
    <recommendedName>
        <fullName evidence="6">Cell division protein FtsK</fullName>
    </recommendedName>
</protein>
<sequence>MSDDPSRIPIHPPTCADAWDAHQPPRGRVVEFFRQVGIGYAVLIPVLFLFLAVGGADGDTTVFGLLLGLVFVPGLTMMVTAVIGLPIRLIPGIRRWWIRYGGIAIFGIFLSFGMIVYGCATGHEASYTDQELSLPVTGYEPDGTYVLPGWFALAFFATHTWIPPRWKKKQRATLPGRLRRE</sequence>
<accession>A0AAW8DHF7</accession>
<feature type="transmembrane region" description="Helical" evidence="1">
    <location>
        <begin position="97"/>
        <end position="123"/>
    </location>
</feature>
<dbReference type="Proteomes" id="UP001242995">
    <property type="component" value="Unassembled WGS sequence"/>
</dbReference>
<gene>
    <name evidence="2" type="ORF">J2S90_001644</name>
    <name evidence="3" type="ORF">J2S93_002309</name>
</gene>
<comment type="caution">
    <text evidence="2">The sequence shown here is derived from an EMBL/GenBank/DDBJ whole genome shotgun (WGS) entry which is preliminary data.</text>
</comment>
<organism evidence="2 5">
    <name type="scientific">Arthrobacter bambusae</name>
    <dbReference type="NCBI Taxonomy" id="1338426"/>
    <lineage>
        <taxon>Bacteria</taxon>
        <taxon>Bacillati</taxon>
        <taxon>Actinomycetota</taxon>
        <taxon>Actinomycetes</taxon>
        <taxon>Micrococcales</taxon>
        <taxon>Micrococcaceae</taxon>
        <taxon>Arthrobacter</taxon>
    </lineage>
</organism>
<dbReference type="Proteomes" id="UP001230951">
    <property type="component" value="Unassembled WGS sequence"/>
</dbReference>
<keyword evidence="1" id="KW-0812">Transmembrane</keyword>
<name>A0AAW8DHF7_9MICC</name>
<evidence type="ECO:0000313" key="5">
    <source>
        <dbReference type="Proteomes" id="UP001242995"/>
    </source>
</evidence>
<evidence type="ECO:0000313" key="4">
    <source>
        <dbReference type="Proteomes" id="UP001230951"/>
    </source>
</evidence>
<keyword evidence="1" id="KW-1133">Transmembrane helix</keyword>
<reference evidence="2 4" key="1">
    <citation type="submission" date="2023-07" db="EMBL/GenBank/DDBJ databases">
        <title>Sorghum-associated microbial communities from plants grown in Nebraska, USA.</title>
        <authorList>
            <person name="Schachtman D."/>
        </authorList>
    </citation>
    <scope>NUCLEOTIDE SEQUENCE</scope>
    <source>
        <strain evidence="2">DS1006</strain>
        <strain evidence="3 4">DS1016</strain>
    </source>
</reference>
<dbReference type="AlphaFoldDB" id="A0AAW8DHF7"/>